<dbReference type="SUPFAM" id="SSF52540">
    <property type="entry name" value="P-loop containing nucleoside triphosphate hydrolases"/>
    <property type="match status" value="1"/>
</dbReference>
<dbReference type="Proteomes" id="UP000683360">
    <property type="component" value="Unassembled WGS sequence"/>
</dbReference>
<dbReference type="GO" id="GO:0031380">
    <property type="term" value="C:nuclear RNA-directed RNA polymerase complex"/>
    <property type="evidence" value="ECO:0007669"/>
    <property type="project" value="TreeGrafter"/>
</dbReference>
<dbReference type="PANTHER" id="PTHR10887">
    <property type="entry name" value="DNA2/NAM7 HELICASE FAMILY"/>
    <property type="match status" value="1"/>
</dbReference>
<reference evidence="3" key="1">
    <citation type="submission" date="2021-03" db="EMBL/GenBank/DDBJ databases">
        <authorList>
            <person name="Bekaert M."/>
        </authorList>
    </citation>
    <scope>NUCLEOTIDE SEQUENCE</scope>
</reference>
<dbReference type="AlphaFoldDB" id="A0A8S3QMX1"/>
<dbReference type="GO" id="GO:0004386">
    <property type="term" value="F:helicase activity"/>
    <property type="evidence" value="ECO:0007669"/>
    <property type="project" value="InterPro"/>
</dbReference>
<feature type="domain" description="ZNFX1" evidence="2">
    <location>
        <begin position="260"/>
        <end position="349"/>
    </location>
</feature>
<keyword evidence="4" id="KW-1185">Reference proteome</keyword>
<proteinExistence type="predicted"/>
<protein>
    <recommendedName>
        <fullName evidence="5">NFX1-type zinc finger-containing protein 1</fullName>
    </recommendedName>
</protein>
<dbReference type="InterPro" id="IPR045055">
    <property type="entry name" value="DNA2/NAM7-like"/>
</dbReference>
<name>A0A8S3QMX1_MYTED</name>
<comment type="caution">
    <text evidence="3">The sequence shown here is derived from an EMBL/GenBank/DDBJ whole genome shotgun (WGS) entry which is preliminary data.</text>
</comment>
<sequence>MASKSPGKIQPEDLIGQLYRSNLQSEELLEILVKRMNVFDKFIDKKKLSDDFLSLLVHIIARASSCENPNKKQEVFQLLNMLSDSALIKHRSIPLLVGVTCNNTRDHDFHCLLRDYSTILQELYQCMPHLCTTPHVIGLVGFLNEQVSECDEYKDKEKMLGVVSELKKDILKVCEERPKPKYLTKQDAEDKCVPPEDFRTMSVIPGHNDVLNAANFLRRNKVNGKYLNLDHYLDVQFRLYREDCVSPLRDAIMEFKQKDKESRKSGEVFEIKLDPDHCKRINWKKSKRLIYGTLLLVSFDRFNTIFFAVVAESERETLQKKGCFAVQVFNVGTNIKLPRNTYGMMIEATSAYFEAYKHVLKALQYIDEDTFPFQRYLVDCEKEVNIPSYISKDCVYDLRPVIRSCHIDTDLNRRNTIPKQIPTNNVKLFKEDWPSTGILKMDESQRKAFISALTKEFVLIQGPPGTGKTHLGLQIAKALLHNSNQWLQEVSDCQEDEDLQENNQGHASLPKPYMLVVCYTNHALDQFVEGIVDFLPENLFDGRFPRVVRFGRQCKNPKLEQLSIQNVRRKVRWDFNDHRVGVLDKAENHANQFGDDTNCAWLQWLHVSKNSWYKEVEKYYQNQKSDKEIHDQLNTLALKPNEKEFTTLISEAEYAYNERYIDVDDVGLMLNPDSIGLDLDKQYTSSLKFKKKKKLEKKVKLIFRLEKEKASKELHYGENLSDYQVYEIKNIWTLSMKER</sequence>
<evidence type="ECO:0008006" key="5">
    <source>
        <dbReference type="Google" id="ProtNLM"/>
    </source>
</evidence>
<organism evidence="3 4">
    <name type="scientific">Mytilus edulis</name>
    <name type="common">Blue mussel</name>
    <dbReference type="NCBI Taxonomy" id="6550"/>
    <lineage>
        <taxon>Eukaryota</taxon>
        <taxon>Metazoa</taxon>
        <taxon>Spiralia</taxon>
        <taxon>Lophotrochozoa</taxon>
        <taxon>Mollusca</taxon>
        <taxon>Bivalvia</taxon>
        <taxon>Autobranchia</taxon>
        <taxon>Pteriomorphia</taxon>
        <taxon>Mytilida</taxon>
        <taxon>Mytiloidea</taxon>
        <taxon>Mytilidae</taxon>
        <taxon>Mytilinae</taxon>
        <taxon>Mytilus</taxon>
    </lineage>
</organism>
<dbReference type="Pfam" id="PF25396">
    <property type="entry name" value="ZNFX1"/>
    <property type="match status" value="1"/>
</dbReference>
<dbReference type="Gene3D" id="3.40.50.300">
    <property type="entry name" value="P-loop containing nucleotide triphosphate hydrolases"/>
    <property type="match status" value="1"/>
</dbReference>
<dbReference type="PANTHER" id="PTHR10887:SF341">
    <property type="entry name" value="NFX1-TYPE ZINC FINGER-CONTAINING PROTEIN 1"/>
    <property type="match status" value="1"/>
</dbReference>
<feature type="domain" description="DNA2/NAM7 helicase helicase" evidence="1">
    <location>
        <begin position="441"/>
        <end position="680"/>
    </location>
</feature>
<dbReference type="GO" id="GO:0031048">
    <property type="term" value="P:regulatory ncRNA-mediated heterochromatin formation"/>
    <property type="evidence" value="ECO:0007669"/>
    <property type="project" value="TreeGrafter"/>
</dbReference>
<evidence type="ECO:0000259" key="2">
    <source>
        <dbReference type="Pfam" id="PF25396"/>
    </source>
</evidence>
<evidence type="ECO:0000259" key="1">
    <source>
        <dbReference type="Pfam" id="PF13086"/>
    </source>
</evidence>
<dbReference type="InterPro" id="IPR041677">
    <property type="entry name" value="DNA2/NAM7_AAA_11"/>
</dbReference>
<dbReference type="EMBL" id="CAJPWZ010000595">
    <property type="protein sequence ID" value="CAG2196953.1"/>
    <property type="molecule type" value="Genomic_DNA"/>
</dbReference>
<dbReference type="Pfam" id="PF13086">
    <property type="entry name" value="AAA_11"/>
    <property type="match status" value="1"/>
</dbReference>
<evidence type="ECO:0000313" key="4">
    <source>
        <dbReference type="Proteomes" id="UP000683360"/>
    </source>
</evidence>
<gene>
    <name evidence="3" type="ORF">MEDL_11797</name>
</gene>
<dbReference type="OrthoDB" id="2423195at2759"/>
<dbReference type="InterPro" id="IPR057373">
    <property type="entry name" value="ZNFX1"/>
</dbReference>
<evidence type="ECO:0000313" key="3">
    <source>
        <dbReference type="EMBL" id="CAG2196953.1"/>
    </source>
</evidence>
<dbReference type="InterPro" id="IPR027417">
    <property type="entry name" value="P-loop_NTPase"/>
</dbReference>
<accession>A0A8S3QMX1</accession>